<dbReference type="InterPro" id="IPR001000">
    <property type="entry name" value="GH10_dom"/>
</dbReference>
<keyword evidence="5" id="KW-0624">Polysaccharide degradation</keyword>
<name>A0A8T0RPH7_PANVG</name>
<dbReference type="PRINTS" id="PR00134">
    <property type="entry name" value="GLHYDRLASE10"/>
</dbReference>
<dbReference type="AlphaFoldDB" id="A0A8T0RPH7"/>
<accession>A0A8T0RPH7</accession>
<dbReference type="SUPFAM" id="SSF51445">
    <property type="entry name" value="(Trans)glycosidases"/>
    <property type="match status" value="1"/>
</dbReference>
<dbReference type="OrthoDB" id="1650875at2759"/>
<organism evidence="9 10">
    <name type="scientific">Panicum virgatum</name>
    <name type="common">Blackwell switchgrass</name>
    <dbReference type="NCBI Taxonomy" id="38727"/>
    <lineage>
        <taxon>Eukaryota</taxon>
        <taxon>Viridiplantae</taxon>
        <taxon>Streptophyta</taxon>
        <taxon>Embryophyta</taxon>
        <taxon>Tracheophyta</taxon>
        <taxon>Spermatophyta</taxon>
        <taxon>Magnoliopsida</taxon>
        <taxon>Liliopsida</taxon>
        <taxon>Poales</taxon>
        <taxon>Poaceae</taxon>
        <taxon>PACMAD clade</taxon>
        <taxon>Panicoideae</taxon>
        <taxon>Panicodae</taxon>
        <taxon>Paniceae</taxon>
        <taxon>Panicinae</taxon>
        <taxon>Panicum</taxon>
        <taxon>Panicum sect. Hiantes</taxon>
    </lineage>
</organism>
<dbReference type="InterPro" id="IPR017853">
    <property type="entry name" value="GH"/>
</dbReference>
<sequence length="631" mass="68691">MSSAFPELSAAHPTALMVSPTSRLSSLASLRSPPTRTVHTTCASASLPWLCVCRAQEETAHFGMNLVDGHCDSEDGLAGWAPSGSCTLSAHAEDPAADALPPPLAATADGDDDDEEEAVRLARKPSGRYVLAAHRRDEKDGLCRALSRAPRPKVTYRVAGWVGVGDGGAEGSHAVHVEVRVAGHRRVGGGVVVVEPGKWGDIKGSFRVDDDEPPRSAKVYVHGPPAGVDLKVMDLQVCAVNKIPRLRHLRKKADRVRKRDVILKLSSRAAEDGVSGVAGAHIQVIQVQNSFPIGSCITKAGIQNPEYVDFFTKHFDWAVLENELKWYYTEAVQGQVSYADADELIGFCDRHGKPVRGHCIFWAVENAVQPWVRALNGDQLRAAVEARLRGLVSRYAGRFPHYEVNNEMLHGAFFQQRLGDDANAHMFRETAQIDPAPALFVNDYNVESANDPNATPEKYVALVTDLQRRGAPVGGIGIQGHVTHPVGDIICDALDKLAVTGLPIWVTELDVSAADEAVRADDLEIVLREAFAHPAVEGVMLWGFMQGHMWRSHGQLVNADGRLTEAGTRFAGLRREWTSHARGKVDANGTFRFRGFHGTYQVFLTTAAGEVKKQTFDVKKGDAPLVLDMNF</sequence>
<evidence type="ECO:0000256" key="2">
    <source>
        <dbReference type="ARBA" id="ARBA00022801"/>
    </source>
</evidence>
<dbReference type="GO" id="GO:0031176">
    <property type="term" value="F:endo-1,4-beta-xylanase activity"/>
    <property type="evidence" value="ECO:0007669"/>
    <property type="project" value="UniProtKB-ARBA"/>
</dbReference>
<dbReference type="GO" id="GO:0000272">
    <property type="term" value="P:polysaccharide catabolic process"/>
    <property type="evidence" value="ECO:0007669"/>
    <property type="project" value="UniProtKB-KW"/>
</dbReference>
<dbReference type="SUPFAM" id="SSF49785">
    <property type="entry name" value="Galactose-binding domain-like"/>
    <property type="match status" value="1"/>
</dbReference>
<dbReference type="InterPro" id="IPR031158">
    <property type="entry name" value="GH10_AS"/>
</dbReference>
<evidence type="ECO:0000256" key="6">
    <source>
        <dbReference type="PROSITE-ProRule" id="PRU10061"/>
    </source>
</evidence>
<keyword evidence="2" id="KW-0378">Hydrolase</keyword>
<feature type="domain" description="GH10" evidence="8">
    <location>
        <begin position="278"/>
        <end position="573"/>
    </location>
</feature>
<dbReference type="Gene3D" id="2.60.120.260">
    <property type="entry name" value="Galactose-binding domain-like"/>
    <property type="match status" value="1"/>
</dbReference>
<dbReference type="EMBL" id="CM029046">
    <property type="protein sequence ID" value="KAG2587150.1"/>
    <property type="molecule type" value="Genomic_DNA"/>
</dbReference>
<feature type="region of interest" description="Disordered" evidence="7">
    <location>
        <begin position="93"/>
        <end position="116"/>
    </location>
</feature>
<proteinExistence type="inferred from homology"/>
<dbReference type="InterPro" id="IPR008979">
    <property type="entry name" value="Galactose-bd-like_sf"/>
</dbReference>
<dbReference type="InterPro" id="IPR044846">
    <property type="entry name" value="GH10"/>
</dbReference>
<dbReference type="Proteomes" id="UP000823388">
    <property type="component" value="Chromosome 5N"/>
</dbReference>
<gene>
    <name evidence="9" type="ORF">PVAP13_5NG106400</name>
</gene>
<comment type="caution">
    <text evidence="9">The sequence shown here is derived from an EMBL/GenBank/DDBJ whole genome shotgun (WGS) entry which is preliminary data.</text>
</comment>
<evidence type="ECO:0000256" key="7">
    <source>
        <dbReference type="SAM" id="MobiDB-lite"/>
    </source>
</evidence>
<keyword evidence="10" id="KW-1185">Reference proteome</keyword>
<evidence type="ECO:0000259" key="8">
    <source>
        <dbReference type="PROSITE" id="PS51760"/>
    </source>
</evidence>
<comment type="similarity">
    <text evidence="1">Belongs to the glycosyl hydrolase 10 (cellulase F) family.</text>
</comment>
<dbReference type="PROSITE" id="PS00591">
    <property type="entry name" value="GH10_1"/>
    <property type="match status" value="1"/>
</dbReference>
<evidence type="ECO:0000256" key="1">
    <source>
        <dbReference type="ARBA" id="ARBA00007495"/>
    </source>
</evidence>
<keyword evidence="4" id="KW-0326">Glycosidase</keyword>
<keyword evidence="3" id="KW-0119">Carbohydrate metabolism</keyword>
<evidence type="ECO:0000256" key="3">
    <source>
        <dbReference type="ARBA" id="ARBA00023277"/>
    </source>
</evidence>
<reference evidence="9" key="1">
    <citation type="submission" date="2020-05" db="EMBL/GenBank/DDBJ databases">
        <title>WGS assembly of Panicum virgatum.</title>
        <authorList>
            <person name="Lovell J.T."/>
            <person name="Jenkins J."/>
            <person name="Shu S."/>
            <person name="Juenger T.E."/>
            <person name="Schmutz J."/>
        </authorList>
    </citation>
    <scope>NUCLEOTIDE SEQUENCE</scope>
    <source>
        <strain evidence="9">AP13</strain>
    </source>
</reference>
<dbReference type="PANTHER" id="PTHR31490:SF42">
    <property type="entry name" value="OS01G0134800 PROTEIN"/>
    <property type="match status" value="1"/>
</dbReference>
<evidence type="ECO:0000256" key="5">
    <source>
        <dbReference type="ARBA" id="ARBA00023326"/>
    </source>
</evidence>
<dbReference type="PANTHER" id="PTHR31490">
    <property type="entry name" value="GLYCOSYL HYDROLASE"/>
    <property type="match status" value="1"/>
</dbReference>
<dbReference type="PROSITE" id="PS51760">
    <property type="entry name" value="GH10_2"/>
    <property type="match status" value="1"/>
</dbReference>
<feature type="active site" description="Nucleophile" evidence="6">
    <location>
        <position position="508"/>
    </location>
</feature>
<dbReference type="SMART" id="SM00633">
    <property type="entry name" value="Glyco_10"/>
    <property type="match status" value="1"/>
</dbReference>
<protein>
    <recommendedName>
        <fullName evidence="8">GH10 domain-containing protein</fullName>
    </recommendedName>
</protein>
<dbReference type="Pfam" id="PF00331">
    <property type="entry name" value="Glyco_hydro_10"/>
    <property type="match status" value="1"/>
</dbReference>
<evidence type="ECO:0000313" key="10">
    <source>
        <dbReference type="Proteomes" id="UP000823388"/>
    </source>
</evidence>
<evidence type="ECO:0000313" key="9">
    <source>
        <dbReference type="EMBL" id="KAG2587150.1"/>
    </source>
</evidence>
<evidence type="ECO:0000256" key="4">
    <source>
        <dbReference type="ARBA" id="ARBA00023295"/>
    </source>
</evidence>
<dbReference type="Gene3D" id="3.20.20.80">
    <property type="entry name" value="Glycosidases"/>
    <property type="match status" value="1"/>
</dbReference>